<dbReference type="PIR" id="D60588">
    <property type="entry name" value="D60588"/>
</dbReference>
<evidence type="ECO:0000313" key="1">
    <source>
        <dbReference type="PIR" id="D60588"/>
    </source>
</evidence>
<sequence length="10" mass="879">GFDLTGGGVG</sequence>
<proteinExistence type="evidence at protein level"/>
<dbReference type="Pfam" id="PF08250">
    <property type="entry name" value="Sperm_act_pep"/>
    <property type="match status" value="1"/>
</dbReference>
<organism evidence="1">
    <name type="scientific">Mesocentrotus nudus</name>
    <name type="common">Sea urchin</name>
    <name type="synonym">Strongylocentrotus nudus</name>
    <dbReference type="NCBI Taxonomy" id="7666"/>
    <lineage>
        <taxon>Eukaryota</taxon>
        <taxon>Metazoa</taxon>
        <taxon>Echinodermata</taxon>
        <taxon>Eleutherozoa</taxon>
        <taxon>Echinozoa</taxon>
        <taxon>Echinoidea</taxon>
        <taxon>Euechinoidea</taxon>
        <taxon>Echinacea</taxon>
        <taxon>Camarodonta</taxon>
        <taxon>Echinidea</taxon>
        <taxon>Strongylocentrotidae</taxon>
        <taxon>Mesocentrotus</taxon>
    </lineage>
</organism>
<dbReference type="InterPro" id="IPR013254">
    <property type="entry name" value="Sperm_act_pept"/>
</dbReference>
<accession>Q7M4B2</accession>
<keyword id="KW-0903">Direct protein sequencing</keyword>
<name>Q7M4B2_MESNU</name>
<protein>
    <submittedName>
        <fullName evidence="1">Sperm-activating peptide (Thr-5 SAP-I)</fullName>
    </submittedName>
</protein>
<reference evidence="1" key="1">
    <citation type="journal article" date="1989" name="Comp. Biochem. Physiol.">
        <title>A halogenated amino acid-containing sperm activating peptide and its related peptides isolated from the egg jelly of sea urchins, Tripneustes gratilla, Pseudoboletia maculata, Strongylocentrotus nudus, Echinometra mathaei and Heterocentrotus mammillatus.</title>
        <authorList>
            <person name="Yoshino K.I."/>
            <person name="Kajiura H."/>
            <person name="Nomura K."/>
            <person name="Takao T."/>
            <person name="Shimonishi Y."/>
            <person name="Kurita M."/>
            <person name="Yamaguchi M."/>
            <person name="Suzuki N."/>
        </authorList>
    </citation>
    <scope>PROTEIN SEQUENCE</scope>
</reference>